<gene>
    <name evidence="3" type="ORF">CIB84_013896</name>
</gene>
<dbReference type="SMART" id="SM00451">
    <property type="entry name" value="ZnF_U1"/>
    <property type="match status" value="1"/>
</dbReference>
<feature type="non-terminal residue" evidence="3">
    <location>
        <position position="82"/>
    </location>
</feature>
<dbReference type="InterPro" id="IPR052644">
    <property type="entry name" value="ZMAT3"/>
</dbReference>
<accession>A0A2P4SE19</accession>
<feature type="domain" description="U1-type" evidence="2">
    <location>
        <begin position="39"/>
        <end position="73"/>
    </location>
</feature>
<evidence type="ECO:0000259" key="2">
    <source>
        <dbReference type="SMART" id="SM00451"/>
    </source>
</evidence>
<dbReference type="Gene3D" id="3.30.160.60">
    <property type="entry name" value="Classic Zinc Finger"/>
    <property type="match status" value="1"/>
</dbReference>
<dbReference type="GO" id="GO:0008270">
    <property type="term" value="F:zinc ion binding"/>
    <property type="evidence" value="ECO:0007669"/>
    <property type="project" value="InterPro"/>
</dbReference>
<organism evidence="3 4">
    <name type="scientific">Bambusicola thoracicus</name>
    <name type="common">Chinese bamboo-partridge</name>
    <name type="synonym">Perdix thoracica</name>
    <dbReference type="NCBI Taxonomy" id="9083"/>
    <lineage>
        <taxon>Eukaryota</taxon>
        <taxon>Metazoa</taxon>
        <taxon>Chordata</taxon>
        <taxon>Craniata</taxon>
        <taxon>Vertebrata</taxon>
        <taxon>Euteleostomi</taxon>
        <taxon>Archelosauria</taxon>
        <taxon>Archosauria</taxon>
        <taxon>Dinosauria</taxon>
        <taxon>Saurischia</taxon>
        <taxon>Theropoda</taxon>
        <taxon>Coelurosauria</taxon>
        <taxon>Aves</taxon>
        <taxon>Neognathae</taxon>
        <taxon>Galloanserae</taxon>
        <taxon>Galliformes</taxon>
        <taxon>Phasianidae</taxon>
        <taxon>Perdicinae</taxon>
        <taxon>Bambusicola</taxon>
    </lineage>
</organism>
<feature type="region of interest" description="Disordered" evidence="1">
    <location>
        <begin position="1"/>
        <end position="37"/>
    </location>
</feature>
<dbReference type="InterPro" id="IPR003604">
    <property type="entry name" value="Matrin/U1-like-C_Znf_C2H2"/>
</dbReference>
<evidence type="ECO:0000313" key="3">
    <source>
        <dbReference type="EMBL" id="POI22357.1"/>
    </source>
</evidence>
<dbReference type="GO" id="GO:0003676">
    <property type="term" value="F:nucleic acid binding"/>
    <property type="evidence" value="ECO:0007669"/>
    <property type="project" value="InterPro"/>
</dbReference>
<sequence>MKRPLSPSHSPDSGLRLVEVASCPPGPPEQRTKREKKHQSFTLCEVCNIQLNSAAQAQIHYNGKSHQKRLKQLNKGKMPAAQ</sequence>
<dbReference type="PANTHER" id="PTHR46786:SF1">
    <property type="entry name" value="ZINC FINGER MATRIN-TYPE PROTEIN 3"/>
    <property type="match status" value="1"/>
</dbReference>
<dbReference type="InterPro" id="IPR036236">
    <property type="entry name" value="Znf_C2H2_sf"/>
</dbReference>
<dbReference type="InterPro" id="IPR013087">
    <property type="entry name" value="Znf_C2H2_type"/>
</dbReference>
<feature type="compositionally biased region" description="Basic residues" evidence="1">
    <location>
        <begin position="63"/>
        <end position="74"/>
    </location>
</feature>
<dbReference type="EMBL" id="PPHD01059007">
    <property type="protein sequence ID" value="POI22357.1"/>
    <property type="molecule type" value="Genomic_DNA"/>
</dbReference>
<keyword evidence="4" id="KW-1185">Reference proteome</keyword>
<reference evidence="3 4" key="1">
    <citation type="submission" date="2018-01" db="EMBL/GenBank/DDBJ databases">
        <title>Comparison of the Chinese Bamboo Partridge and Red Junglefowl genome sequences highlights the importance of demography in genome evolution.</title>
        <authorList>
            <person name="Tiley G.P."/>
            <person name="Kimball R.T."/>
            <person name="Braun E.L."/>
            <person name="Burleigh J.G."/>
        </authorList>
    </citation>
    <scope>NUCLEOTIDE SEQUENCE [LARGE SCALE GENOMIC DNA]</scope>
    <source>
        <strain evidence="3">RTK389</strain>
        <tissue evidence="3">Blood</tissue>
    </source>
</reference>
<dbReference type="Proteomes" id="UP000237246">
    <property type="component" value="Unassembled WGS sequence"/>
</dbReference>
<dbReference type="AlphaFoldDB" id="A0A2P4SE19"/>
<proteinExistence type="predicted"/>
<evidence type="ECO:0000313" key="4">
    <source>
        <dbReference type="Proteomes" id="UP000237246"/>
    </source>
</evidence>
<name>A0A2P4SE19_BAMTH</name>
<dbReference type="SUPFAM" id="SSF57667">
    <property type="entry name" value="beta-beta-alpha zinc fingers"/>
    <property type="match status" value="1"/>
</dbReference>
<feature type="region of interest" description="Disordered" evidence="1">
    <location>
        <begin position="63"/>
        <end position="82"/>
    </location>
</feature>
<evidence type="ECO:0000256" key="1">
    <source>
        <dbReference type="SAM" id="MobiDB-lite"/>
    </source>
</evidence>
<comment type="caution">
    <text evidence="3">The sequence shown here is derived from an EMBL/GenBank/DDBJ whole genome shotgun (WGS) entry which is preliminary data.</text>
</comment>
<dbReference type="PANTHER" id="PTHR46786">
    <property type="entry name" value="ZINC FINGER MATRIN-TYPE PROTEIN 3"/>
    <property type="match status" value="1"/>
</dbReference>
<protein>
    <recommendedName>
        <fullName evidence="2">U1-type domain-containing protein</fullName>
    </recommendedName>
</protein>
<dbReference type="Pfam" id="PF12874">
    <property type="entry name" value="zf-met"/>
    <property type="match status" value="1"/>
</dbReference>
<dbReference type="OrthoDB" id="434647at2759"/>